<dbReference type="SMART" id="SM00397">
    <property type="entry name" value="t_SNARE"/>
    <property type="match status" value="1"/>
</dbReference>
<dbReference type="OrthoDB" id="657430at2759"/>
<dbReference type="SUPFAM" id="SSF47661">
    <property type="entry name" value="t-snare proteins"/>
    <property type="match status" value="1"/>
</dbReference>
<feature type="domain" description="T-SNARE coiled-coil homology" evidence="4">
    <location>
        <begin position="109"/>
        <end position="171"/>
    </location>
</feature>
<accession>A0A6G1ECP1</accession>
<sequence>MSFQDLLCDMEAGVLQPAPPPTQKVAQGVFQLNTKVAALRYMADALGTPKETPSLRGRLSGTRWGITRLARSTNNNGDQRFADQKQTQLAVLPTQQDIIVLDNEIEFHEAVIAEREQGILEVQQEIADIHEIFRDLAVLVHDQGECIEIVTSNIDMTEAATSQAEVQLSKAAGIHEEEKEQLMNDAGTEDKSSTKCLLLAVIGLFMFIVGLVFVS</sequence>
<dbReference type="GO" id="GO:0048278">
    <property type="term" value="P:vesicle docking"/>
    <property type="evidence" value="ECO:0007669"/>
    <property type="project" value="TreeGrafter"/>
</dbReference>
<organism evidence="5 6">
    <name type="scientific">Oryza meyeriana var. granulata</name>
    <dbReference type="NCBI Taxonomy" id="110450"/>
    <lineage>
        <taxon>Eukaryota</taxon>
        <taxon>Viridiplantae</taxon>
        <taxon>Streptophyta</taxon>
        <taxon>Embryophyta</taxon>
        <taxon>Tracheophyta</taxon>
        <taxon>Spermatophyta</taxon>
        <taxon>Magnoliopsida</taxon>
        <taxon>Liliopsida</taxon>
        <taxon>Poales</taxon>
        <taxon>Poaceae</taxon>
        <taxon>BOP clade</taxon>
        <taxon>Oryzoideae</taxon>
        <taxon>Oryzeae</taxon>
        <taxon>Oryzinae</taxon>
        <taxon>Oryza</taxon>
        <taxon>Oryza meyeriana</taxon>
    </lineage>
</organism>
<dbReference type="CDD" id="cd15840">
    <property type="entry name" value="SNARE_Qa"/>
    <property type="match status" value="1"/>
</dbReference>
<reference evidence="5 6" key="1">
    <citation type="submission" date="2019-11" db="EMBL/GenBank/DDBJ databases">
        <title>Whole genome sequence of Oryza granulata.</title>
        <authorList>
            <person name="Li W."/>
        </authorList>
    </citation>
    <scope>NUCLEOTIDE SEQUENCE [LARGE SCALE GENOMIC DNA]</scope>
    <source>
        <strain evidence="6">cv. Menghai</strain>
        <tissue evidence="5">Leaf</tissue>
    </source>
</reference>
<protein>
    <recommendedName>
        <fullName evidence="4">t-SNARE coiled-coil homology domain-containing protein</fullName>
    </recommendedName>
</protein>
<dbReference type="GO" id="GO:0000149">
    <property type="term" value="F:SNARE binding"/>
    <property type="evidence" value="ECO:0007669"/>
    <property type="project" value="TreeGrafter"/>
</dbReference>
<dbReference type="PROSITE" id="PS50192">
    <property type="entry name" value="T_SNARE"/>
    <property type="match status" value="1"/>
</dbReference>
<evidence type="ECO:0000259" key="4">
    <source>
        <dbReference type="PROSITE" id="PS50192"/>
    </source>
</evidence>
<dbReference type="GO" id="GO:0031201">
    <property type="term" value="C:SNARE complex"/>
    <property type="evidence" value="ECO:0007669"/>
    <property type="project" value="TreeGrafter"/>
</dbReference>
<dbReference type="GO" id="GO:0012505">
    <property type="term" value="C:endomembrane system"/>
    <property type="evidence" value="ECO:0007669"/>
    <property type="project" value="TreeGrafter"/>
</dbReference>
<gene>
    <name evidence="5" type="ORF">E2562_027781</name>
</gene>
<dbReference type="Gene3D" id="1.20.58.70">
    <property type="match status" value="1"/>
</dbReference>
<dbReference type="InterPro" id="IPR000727">
    <property type="entry name" value="T_SNARE_dom"/>
</dbReference>
<dbReference type="GO" id="GO:0005484">
    <property type="term" value="F:SNAP receptor activity"/>
    <property type="evidence" value="ECO:0007669"/>
    <property type="project" value="TreeGrafter"/>
</dbReference>
<dbReference type="AlphaFoldDB" id="A0A6G1ECP1"/>
<dbReference type="InterPro" id="IPR045242">
    <property type="entry name" value="Syntaxin"/>
</dbReference>
<dbReference type="InterPro" id="IPR010989">
    <property type="entry name" value="SNARE"/>
</dbReference>
<keyword evidence="3" id="KW-0472">Membrane</keyword>
<keyword evidence="3" id="KW-1133">Transmembrane helix</keyword>
<evidence type="ECO:0000256" key="3">
    <source>
        <dbReference type="SAM" id="Phobius"/>
    </source>
</evidence>
<keyword evidence="3" id="KW-0812">Transmembrane</keyword>
<feature type="transmembrane region" description="Helical" evidence="3">
    <location>
        <begin position="196"/>
        <end position="214"/>
    </location>
</feature>
<dbReference type="Proteomes" id="UP000479710">
    <property type="component" value="Unassembled WGS sequence"/>
</dbReference>
<dbReference type="PANTHER" id="PTHR19957">
    <property type="entry name" value="SYNTAXIN"/>
    <property type="match status" value="1"/>
</dbReference>
<evidence type="ECO:0000256" key="1">
    <source>
        <dbReference type="ARBA" id="ARBA00009063"/>
    </source>
</evidence>
<dbReference type="GO" id="GO:0006886">
    <property type="term" value="P:intracellular protein transport"/>
    <property type="evidence" value="ECO:0007669"/>
    <property type="project" value="TreeGrafter"/>
</dbReference>
<dbReference type="EMBL" id="SPHZ02000004">
    <property type="protein sequence ID" value="KAF0922182.1"/>
    <property type="molecule type" value="Genomic_DNA"/>
</dbReference>
<keyword evidence="2" id="KW-0813">Transport</keyword>
<dbReference type="Gene3D" id="1.20.5.110">
    <property type="match status" value="1"/>
</dbReference>
<dbReference type="PANTHER" id="PTHR19957:SF398">
    <property type="entry name" value="SYNTAXIN-23"/>
    <property type="match status" value="1"/>
</dbReference>
<dbReference type="Pfam" id="PF14523">
    <property type="entry name" value="Syntaxin_2"/>
    <property type="match status" value="1"/>
</dbReference>
<evidence type="ECO:0000313" key="6">
    <source>
        <dbReference type="Proteomes" id="UP000479710"/>
    </source>
</evidence>
<evidence type="ECO:0000313" key="5">
    <source>
        <dbReference type="EMBL" id="KAF0922182.1"/>
    </source>
</evidence>
<proteinExistence type="inferred from homology"/>
<dbReference type="GO" id="GO:0006906">
    <property type="term" value="P:vesicle fusion"/>
    <property type="evidence" value="ECO:0007669"/>
    <property type="project" value="TreeGrafter"/>
</dbReference>
<comment type="caution">
    <text evidence="5">The sequence shown here is derived from an EMBL/GenBank/DDBJ whole genome shotgun (WGS) entry which is preliminary data.</text>
</comment>
<name>A0A6G1ECP1_9ORYZ</name>
<keyword evidence="2" id="KW-0653">Protein transport</keyword>
<dbReference type="FunFam" id="1.20.5.110:FF:000287">
    <property type="entry name" value="Os06g0223000 protein"/>
    <property type="match status" value="1"/>
</dbReference>
<evidence type="ECO:0000256" key="2">
    <source>
        <dbReference type="ARBA" id="ARBA00022927"/>
    </source>
</evidence>
<dbReference type="InterPro" id="IPR006011">
    <property type="entry name" value="Syntaxin_N"/>
</dbReference>
<keyword evidence="6" id="KW-1185">Reference proteome</keyword>
<comment type="similarity">
    <text evidence="1">Belongs to the syntaxin family.</text>
</comment>